<comment type="caution">
    <text evidence="3">The sequence shown here is derived from an EMBL/GenBank/DDBJ whole genome shotgun (WGS) entry which is preliminary data.</text>
</comment>
<sequence>MVTVAGDPREALLDKTTLAFLKKLEAQGGPPLYTLTPEQARNVLVSVQESVKVTLPPAEIEDRKIPAAPTGEVSLRIVRPQGATGVLPGLIYCHGGGWVLGDKGTHDRLVREIAHGVQATVVFVDYDRSPEAIYPVALEQIYSALLWTAEHGASIGVNPARLAVVGDSVGGNMATVLAIMAKERQGPRLSSQVLLYPVTDADMNTSSYQCYGGGSFWLSAAAMKWFWDCYAPDVALRGDYHLSPLKAPLEVLQGLPPTSVIVDENDVLRDEGEAYAHRLQMAGVPVAAVRVIGTIHDFALLNPITNTAPVRDGIAQAIWALRKGGRLTDPT</sequence>
<dbReference type="SUPFAM" id="SSF53474">
    <property type="entry name" value="alpha/beta-Hydrolases"/>
    <property type="match status" value="1"/>
</dbReference>
<dbReference type="EMBL" id="BIFQ01000001">
    <property type="protein sequence ID" value="GCE07214.1"/>
    <property type="molecule type" value="Genomic_DNA"/>
</dbReference>
<evidence type="ECO:0000256" key="1">
    <source>
        <dbReference type="ARBA" id="ARBA00022801"/>
    </source>
</evidence>
<dbReference type="PANTHER" id="PTHR48081">
    <property type="entry name" value="AB HYDROLASE SUPERFAMILY PROTEIN C4A8.06C"/>
    <property type="match status" value="1"/>
</dbReference>
<accession>A0A401ZK70</accession>
<dbReference type="RefSeq" id="WP_126598292.1">
    <property type="nucleotide sequence ID" value="NZ_BIFQ01000001.1"/>
</dbReference>
<dbReference type="Pfam" id="PF07859">
    <property type="entry name" value="Abhydrolase_3"/>
    <property type="match status" value="1"/>
</dbReference>
<keyword evidence="4" id="KW-1185">Reference proteome</keyword>
<name>A0A401ZK70_9CHLR</name>
<protein>
    <submittedName>
        <fullName evidence="3">Lipase</fullName>
    </submittedName>
</protein>
<dbReference type="InterPro" id="IPR029058">
    <property type="entry name" value="AB_hydrolase_fold"/>
</dbReference>
<keyword evidence="1" id="KW-0378">Hydrolase</keyword>
<dbReference type="OrthoDB" id="9815425at2"/>
<dbReference type="PANTHER" id="PTHR48081:SF8">
    <property type="entry name" value="ALPHA_BETA HYDROLASE FOLD-3 DOMAIN-CONTAINING PROTEIN-RELATED"/>
    <property type="match status" value="1"/>
</dbReference>
<feature type="domain" description="Alpha/beta hydrolase fold-3" evidence="2">
    <location>
        <begin position="90"/>
        <end position="299"/>
    </location>
</feature>
<dbReference type="InterPro" id="IPR013094">
    <property type="entry name" value="AB_hydrolase_3"/>
</dbReference>
<dbReference type="GO" id="GO:0016787">
    <property type="term" value="F:hydrolase activity"/>
    <property type="evidence" value="ECO:0007669"/>
    <property type="project" value="UniProtKB-KW"/>
</dbReference>
<reference evidence="4" key="1">
    <citation type="submission" date="2018-12" db="EMBL/GenBank/DDBJ databases">
        <title>Tengunoibacter tsumagoiensis gen. nov., sp. nov., Dictyobacter kobayashii sp. nov., D. alpinus sp. nov., and D. joshuensis sp. nov. and description of Dictyobacteraceae fam. nov. within the order Ktedonobacterales isolated from Tengu-no-mugimeshi.</title>
        <authorList>
            <person name="Wang C.M."/>
            <person name="Zheng Y."/>
            <person name="Sakai Y."/>
            <person name="Toyoda A."/>
            <person name="Minakuchi Y."/>
            <person name="Abe K."/>
            <person name="Yokota A."/>
            <person name="Yabe S."/>
        </authorList>
    </citation>
    <scope>NUCLEOTIDE SEQUENCE [LARGE SCALE GENOMIC DNA]</scope>
    <source>
        <strain evidence="4">S-27</strain>
    </source>
</reference>
<evidence type="ECO:0000313" key="3">
    <source>
        <dbReference type="EMBL" id="GCE07214.1"/>
    </source>
</evidence>
<dbReference type="InterPro" id="IPR050300">
    <property type="entry name" value="GDXG_lipolytic_enzyme"/>
</dbReference>
<dbReference type="Gene3D" id="3.40.50.1820">
    <property type="entry name" value="alpha/beta hydrolase"/>
    <property type="match status" value="1"/>
</dbReference>
<dbReference type="AlphaFoldDB" id="A0A401ZK70"/>
<organism evidence="3 4">
    <name type="scientific">Dictyobacter aurantiacus</name>
    <dbReference type="NCBI Taxonomy" id="1936993"/>
    <lineage>
        <taxon>Bacteria</taxon>
        <taxon>Bacillati</taxon>
        <taxon>Chloroflexota</taxon>
        <taxon>Ktedonobacteria</taxon>
        <taxon>Ktedonobacterales</taxon>
        <taxon>Dictyobacteraceae</taxon>
        <taxon>Dictyobacter</taxon>
    </lineage>
</organism>
<gene>
    <name evidence="3" type="ORF">KDAU_45430</name>
</gene>
<evidence type="ECO:0000259" key="2">
    <source>
        <dbReference type="Pfam" id="PF07859"/>
    </source>
</evidence>
<dbReference type="Proteomes" id="UP000287224">
    <property type="component" value="Unassembled WGS sequence"/>
</dbReference>
<proteinExistence type="predicted"/>
<evidence type="ECO:0000313" key="4">
    <source>
        <dbReference type="Proteomes" id="UP000287224"/>
    </source>
</evidence>